<feature type="compositionally biased region" description="Gly residues" evidence="2">
    <location>
        <begin position="274"/>
        <end position="285"/>
    </location>
</feature>
<evidence type="ECO:0000256" key="2">
    <source>
        <dbReference type="SAM" id="MobiDB-lite"/>
    </source>
</evidence>
<feature type="region of interest" description="Disordered" evidence="2">
    <location>
        <begin position="269"/>
        <end position="323"/>
    </location>
</feature>
<dbReference type="Proteomes" id="UP000472261">
    <property type="component" value="Unplaced"/>
</dbReference>
<evidence type="ECO:0000256" key="1">
    <source>
        <dbReference type="ARBA" id="ARBA00025778"/>
    </source>
</evidence>
<keyword evidence="4" id="KW-1185">Reference proteome</keyword>
<sequence length="418" mass="44555">MEQRAVCRAGQEQLTQISPTYFCLSPSQLVPVGVDLIAIFLPPPLWLCVRAHVAQGNNYGCSRKLLQSDAQCPEPLPMPSSRSSDCSALAHSSMWGCPSIEVSAFASHRRWPNPMAVSQAGPGLDMTEDVAAAPRGVTHLCTTPVHKHPAAWDSLLSSLFFTLDSHRNMRTSFPCSFLGCACSRSVWVLEPNCRTQLELLHFPLEVGESSHPSSAAPRIEKPSDDAESCTALPNGTTAARTELVGTPEAVTCQPQMRAATQAASPCTHLLQNGAGQGPDPGGNTGNGVFRPLPSSQKPHRKLQSHHSINSQSSKKSKGSSKSASSHIPIEAQEDCCVHCILSCLFCEFLTLCNIVLDCATCGSCTSEDSCICCCCCNSGECADCDLPCDMDCGIIDACCESADCLEICMECCGLCFSS</sequence>
<feature type="region of interest" description="Disordered" evidence="2">
    <location>
        <begin position="207"/>
        <end position="232"/>
    </location>
</feature>
<dbReference type="PANTHER" id="PTHR15304:SF1">
    <property type="entry name" value="MYOD FAMILY INHIBITOR"/>
    <property type="match status" value="1"/>
</dbReference>
<reference evidence="3" key="1">
    <citation type="submission" date="2025-08" db="UniProtKB">
        <authorList>
            <consortium name="Ensembl"/>
        </authorList>
    </citation>
    <scope>IDENTIFICATION</scope>
</reference>
<reference evidence="3" key="2">
    <citation type="submission" date="2025-09" db="UniProtKB">
        <authorList>
            <consortium name="Ensembl"/>
        </authorList>
    </citation>
    <scope>IDENTIFICATION</scope>
</reference>
<protein>
    <submittedName>
        <fullName evidence="3">MyoD family inhibitor</fullName>
    </submittedName>
</protein>
<evidence type="ECO:0000313" key="4">
    <source>
        <dbReference type="Proteomes" id="UP000472261"/>
    </source>
</evidence>
<dbReference type="Pfam" id="PF15316">
    <property type="entry name" value="MDFI"/>
    <property type="match status" value="1"/>
</dbReference>
<organism evidence="3 4">
    <name type="scientific">Phasianus colchicus</name>
    <name type="common">Common pheasant</name>
    <dbReference type="NCBI Taxonomy" id="9054"/>
    <lineage>
        <taxon>Eukaryota</taxon>
        <taxon>Metazoa</taxon>
        <taxon>Chordata</taxon>
        <taxon>Craniata</taxon>
        <taxon>Vertebrata</taxon>
        <taxon>Euteleostomi</taxon>
        <taxon>Archelosauria</taxon>
        <taxon>Archosauria</taxon>
        <taxon>Dinosauria</taxon>
        <taxon>Saurischia</taxon>
        <taxon>Theropoda</taxon>
        <taxon>Coelurosauria</taxon>
        <taxon>Aves</taxon>
        <taxon>Neognathae</taxon>
        <taxon>Galloanserae</taxon>
        <taxon>Galliformes</taxon>
        <taxon>Phasianidae</taxon>
        <taxon>Phasianinae</taxon>
        <taxon>Phasianus</taxon>
    </lineage>
</organism>
<dbReference type="InterPro" id="IPR026134">
    <property type="entry name" value="MDFI/MDFIC"/>
</dbReference>
<dbReference type="AlphaFoldDB" id="A0A669QIC9"/>
<proteinExistence type="inferred from homology"/>
<feature type="compositionally biased region" description="Low complexity" evidence="2">
    <location>
        <begin position="305"/>
        <end position="323"/>
    </location>
</feature>
<accession>A0A669QIC9</accession>
<dbReference type="Ensembl" id="ENSPCLT00000028376.1">
    <property type="protein sequence ID" value="ENSPCLP00000020494.1"/>
    <property type="gene ID" value="ENSPCLG00000017953.1"/>
</dbReference>
<name>A0A669QIC9_PHACC</name>
<dbReference type="GO" id="GO:0010468">
    <property type="term" value="P:regulation of gene expression"/>
    <property type="evidence" value="ECO:0007669"/>
    <property type="project" value="UniProtKB-ARBA"/>
</dbReference>
<comment type="similarity">
    <text evidence="1">Belongs to the MDFI family.</text>
</comment>
<dbReference type="PANTHER" id="PTHR15304">
    <property type="entry name" value="MYOD FAMILY INHIBITOR"/>
    <property type="match status" value="1"/>
</dbReference>
<evidence type="ECO:0000313" key="3">
    <source>
        <dbReference type="Ensembl" id="ENSPCLP00000020494.1"/>
    </source>
</evidence>